<proteinExistence type="predicted"/>
<evidence type="ECO:0000313" key="2">
    <source>
        <dbReference type="EMBL" id="XBS70632.1"/>
    </source>
</evidence>
<name>A0AAU7QDA1_9GAMM</name>
<protein>
    <submittedName>
        <fullName evidence="2">Uncharacterized protein</fullName>
    </submittedName>
</protein>
<feature type="compositionally biased region" description="Polar residues" evidence="1">
    <location>
        <begin position="7"/>
        <end position="25"/>
    </location>
</feature>
<accession>A0AAU7QDA1</accession>
<feature type="region of interest" description="Disordered" evidence="1">
    <location>
        <begin position="1"/>
        <end position="25"/>
    </location>
</feature>
<dbReference type="AlphaFoldDB" id="A0AAU7QDA1"/>
<gene>
    <name evidence="2" type="ORF">ABK905_05545</name>
</gene>
<sequence>MGEINHDNVNFCNANDSANTTGRSSEQLEWQLHESNAVGQVELPIKTLSECTLRLSEQLDELNKDLLSGLSSDECKGVKRLLDSAGNLLENGENAPLATQAGTGEHEVAQYLRQQLHVQPCAGFMERGRRLIDGIGNVLANDFTFSPGSASRRAGNVIAVATRTGTIVAMTTLLRQMLGFALEHGFQHLGKNAALPPRMVAGVASLLLGPGLNLAGAVRDERNGTATATSRISRIWMGMLSLGGLLIAAAYDPIVVIGHKLAAIGPQMAAYTLSRDLLQTLFPLHENGGTNVPGTVCSGFMYGIAQLLLAEGMTNYASQSGAEYLVAEAGRLAEPMADWATATAAMALIEPNHLHDLLRSLMNSAVEMFDELNRTALMRYFSLQGEGSTVQWEAETAAEKEPLTNTIPLTIIAAGAQSAVAESLPGQPIAPTPPRENDTHLRAVSFAAHDIATEGVRIGLDRPRIGAGAWPTSSELADNMLTTSAMRTSVFEAVVSIALTVSTALEKTRLEQADQRHIVSALIGGLVMVGYPAFVGAHLTGRAPVDAPARQGGADGDPVPTGAQKPELS</sequence>
<dbReference type="EMBL" id="CP157947">
    <property type="protein sequence ID" value="XBS70632.1"/>
    <property type="molecule type" value="Genomic_DNA"/>
</dbReference>
<reference evidence="2" key="1">
    <citation type="submission" date="2024-06" db="EMBL/GenBank/DDBJ databases">
        <authorList>
            <person name="Coelho C."/>
            <person name="Bento M."/>
            <person name="Garcia E."/>
            <person name="Camelo A."/>
            <person name="Brandao I."/>
            <person name="Espirito Santo C."/>
            <person name="Trovao J."/>
            <person name="Verissimo A."/>
            <person name="Costa J."/>
            <person name="Tiago I."/>
        </authorList>
    </citation>
    <scope>NUCLEOTIDE SEQUENCE</scope>
    <source>
        <strain evidence="2">KWT182</strain>
    </source>
</reference>
<evidence type="ECO:0000256" key="1">
    <source>
        <dbReference type="SAM" id="MobiDB-lite"/>
    </source>
</evidence>
<organism evidence="2">
    <name type="scientific">Acerihabitans sp. KWT182</name>
    <dbReference type="NCBI Taxonomy" id="3157919"/>
    <lineage>
        <taxon>Bacteria</taxon>
        <taxon>Pseudomonadati</taxon>
        <taxon>Pseudomonadota</taxon>
        <taxon>Gammaproteobacteria</taxon>
        <taxon>Enterobacterales</taxon>
        <taxon>Pectobacteriaceae</taxon>
        <taxon>Acerihabitans</taxon>
    </lineage>
</organism>
<feature type="region of interest" description="Disordered" evidence="1">
    <location>
        <begin position="546"/>
        <end position="569"/>
    </location>
</feature>